<dbReference type="InterPro" id="IPR036259">
    <property type="entry name" value="MFS_trans_sf"/>
</dbReference>
<dbReference type="Proteomes" id="UP001153737">
    <property type="component" value="Chromosome 13"/>
</dbReference>
<evidence type="ECO:0000256" key="6">
    <source>
        <dbReference type="ARBA" id="ARBA00022989"/>
    </source>
</evidence>
<sequence>MNMSVSEEDKSAQKNDDGKEWPQILAILLGCLSSLTGGLLFAWPSPFLPKIINDKSYNITQDEASNFTTFNTVGIIVLSPFLILFTDSFGRKKTLMFSAIPTSVAWIIKAFSKDLYWLYFARFSCGLGDAILFAALPIYIGEVASPKVRGTWGNALICSVFLGQFIMNVLGYYFSIETTSFICLALPVTFVLVFSLMPETPYFYMMKGNEEAARQSLRTFKRKHNVDAEFEELKSDVRRQMVQAGTWRNLFMIEQNRKGLIAAVFLRTSQMFGGLLVFASYTKFIFEKSGGNIDPSLSSIIYMGTSFSLYTLSAFFSDTFGRRKAYMTSLALSGLVLLIEGIYLYIDQYQPGIDLSGIKWFPLAGLLGFIVTSSFGLGIIPTLMLGELFSASIKAKGVSLTATNFGLMILLANVVFYETNKAVGLYGPFIVFGCCNILSTFISYFVLPETKGKTLDEIQQHLKTEKVWK</sequence>
<evidence type="ECO:0000256" key="7">
    <source>
        <dbReference type="ARBA" id="ARBA00023136"/>
    </source>
</evidence>
<feature type="transmembrane region" description="Helical" evidence="8">
    <location>
        <begin position="260"/>
        <end position="279"/>
    </location>
</feature>
<gene>
    <name evidence="10" type="ORF">PHAECO_LOCUS3559</name>
</gene>
<reference evidence="10" key="1">
    <citation type="submission" date="2022-01" db="EMBL/GenBank/DDBJ databases">
        <authorList>
            <person name="King R."/>
        </authorList>
    </citation>
    <scope>NUCLEOTIDE SEQUENCE</scope>
</reference>
<organism evidence="10 11">
    <name type="scientific">Phaedon cochleariae</name>
    <name type="common">Mustard beetle</name>
    <dbReference type="NCBI Taxonomy" id="80249"/>
    <lineage>
        <taxon>Eukaryota</taxon>
        <taxon>Metazoa</taxon>
        <taxon>Ecdysozoa</taxon>
        <taxon>Arthropoda</taxon>
        <taxon>Hexapoda</taxon>
        <taxon>Insecta</taxon>
        <taxon>Pterygota</taxon>
        <taxon>Neoptera</taxon>
        <taxon>Endopterygota</taxon>
        <taxon>Coleoptera</taxon>
        <taxon>Polyphaga</taxon>
        <taxon>Cucujiformia</taxon>
        <taxon>Chrysomeloidea</taxon>
        <taxon>Chrysomelidae</taxon>
        <taxon>Chrysomelinae</taxon>
        <taxon>Chrysomelini</taxon>
        <taxon>Phaedon</taxon>
    </lineage>
</organism>
<feature type="transmembrane region" description="Helical" evidence="8">
    <location>
        <begin position="328"/>
        <end position="346"/>
    </location>
</feature>
<dbReference type="FunFam" id="1.20.1250.20:FF:000218">
    <property type="entry name" value="facilitated trehalose transporter Tret1"/>
    <property type="match status" value="1"/>
</dbReference>
<keyword evidence="2" id="KW-0813">Transport</keyword>
<dbReference type="AlphaFoldDB" id="A0A9N9X1G5"/>
<evidence type="ECO:0000256" key="1">
    <source>
        <dbReference type="ARBA" id="ARBA00004651"/>
    </source>
</evidence>
<dbReference type="SUPFAM" id="SSF103473">
    <property type="entry name" value="MFS general substrate transporter"/>
    <property type="match status" value="1"/>
</dbReference>
<name>A0A9N9X1G5_PHACE</name>
<evidence type="ECO:0000313" key="10">
    <source>
        <dbReference type="EMBL" id="CAG9816092.1"/>
    </source>
</evidence>
<dbReference type="PROSITE" id="PS50850">
    <property type="entry name" value="MFS"/>
    <property type="match status" value="1"/>
</dbReference>
<keyword evidence="5 8" id="KW-0812">Transmembrane</keyword>
<feature type="transmembrane region" description="Helical" evidence="8">
    <location>
        <begin position="423"/>
        <end position="447"/>
    </location>
</feature>
<feature type="transmembrane region" description="Helical" evidence="8">
    <location>
        <begin position="366"/>
        <end position="386"/>
    </location>
</feature>
<keyword evidence="7 8" id="KW-0472">Membrane</keyword>
<feature type="transmembrane region" description="Helical" evidence="8">
    <location>
        <begin position="299"/>
        <end position="316"/>
    </location>
</feature>
<proteinExistence type="predicted"/>
<evidence type="ECO:0000256" key="8">
    <source>
        <dbReference type="SAM" id="Phobius"/>
    </source>
</evidence>
<dbReference type="Pfam" id="PF00083">
    <property type="entry name" value="Sugar_tr"/>
    <property type="match status" value="1"/>
</dbReference>
<feature type="transmembrane region" description="Helical" evidence="8">
    <location>
        <begin position="21"/>
        <end position="44"/>
    </location>
</feature>
<evidence type="ECO:0000256" key="4">
    <source>
        <dbReference type="ARBA" id="ARBA00022597"/>
    </source>
</evidence>
<keyword evidence="4" id="KW-0762">Sugar transport</keyword>
<protein>
    <recommendedName>
        <fullName evidence="9">Major facilitator superfamily (MFS) profile domain-containing protein</fullName>
    </recommendedName>
</protein>
<evidence type="ECO:0000313" key="11">
    <source>
        <dbReference type="Proteomes" id="UP001153737"/>
    </source>
</evidence>
<feature type="domain" description="Major facilitator superfamily (MFS) profile" evidence="9">
    <location>
        <begin position="22"/>
        <end position="451"/>
    </location>
</feature>
<reference evidence="10" key="2">
    <citation type="submission" date="2022-10" db="EMBL/GenBank/DDBJ databases">
        <authorList>
            <consortium name="ENA_rothamsted_submissions"/>
            <consortium name="culmorum"/>
            <person name="King R."/>
        </authorList>
    </citation>
    <scope>NUCLEOTIDE SEQUENCE</scope>
</reference>
<evidence type="ECO:0000256" key="5">
    <source>
        <dbReference type="ARBA" id="ARBA00022692"/>
    </source>
</evidence>
<keyword evidence="3" id="KW-1003">Cell membrane</keyword>
<keyword evidence="6 8" id="KW-1133">Transmembrane helix</keyword>
<dbReference type="GO" id="GO:0022857">
    <property type="term" value="F:transmembrane transporter activity"/>
    <property type="evidence" value="ECO:0007669"/>
    <property type="project" value="InterPro"/>
</dbReference>
<dbReference type="PANTHER" id="PTHR48021">
    <property type="match status" value="1"/>
</dbReference>
<feature type="transmembrane region" description="Helical" evidence="8">
    <location>
        <begin position="179"/>
        <end position="197"/>
    </location>
</feature>
<dbReference type="EMBL" id="OU896719">
    <property type="protein sequence ID" value="CAG9816092.1"/>
    <property type="molecule type" value="Genomic_DNA"/>
</dbReference>
<evidence type="ECO:0000256" key="2">
    <source>
        <dbReference type="ARBA" id="ARBA00022448"/>
    </source>
</evidence>
<feature type="transmembrane region" description="Helical" evidence="8">
    <location>
        <begin position="152"/>
        <end position="173"/>
    </location>
</feature>
<dbReference type="Gene3D" id="1.20.1250.20">
    <property type="entry name" value="MFS general substrate transporter like domains"/>
    <property type="match status" value="1"/>
</dbReference>
<dbReference type="InterPro" id="IPR005828">
    <property type="entry name" value="MFS_sugar_transport-like"/>
</dbReference>
<keyword evidence="11" id="KW-1185">Reference proteome</keyword>
<feature type="transmembrane region" description="Helical" evidence="8">
    <location>
        <begin position="398"/>
        <end position="417"/>
    </location>
</feature>
<dbReference type="PANTHER" id="PTHR48021:SF46">
    <property type="entry name" value="MAJOR FACILITATOR SUPERFAMILY (MFS) PROFILE DOMAIN-CONTAINING PROTEIN"/>
    <property type="match status" value="1"/>
</dbReference>
<dbReference type="GO" id="GO:0005886">
    <property type="term" value="C:plasma membrane"/>
    <property type="evidence" value="ECO:0007669"/>
    <property type="project" value="UniProtKB-SubCell"/>
</dbReference>
<accession>A0A9N9X1G5</accession>
<comment type="subcellular location">
    <subcellularLocation>
        <location evidence="1">Cell membrane</location>
        <topology evidence="1">Multi-pass membrane protein</topology>
    </subcellularLocation>
</comment>
<dbReference type="InterPro" id="IPR050549">
    <property type="entry name" value="MFS_Trehalose_Transporter"/>
</dbReference>
<dbReference type="InterPro" id="IPR020846">
    <property type="entry name" value="MFS_dom"/>
</dbReference>
<evidence type="ECO:0000256" key="3">
    <source>
        <dbReference type="ARBA" id="ARBA00022475"/>
    </source>
</evidence>
<feature type="transmembrane region" description="Helical" evidence="8">
    <location>
        <begin position="117"/>
        <end position="140"/>
    </location>
</feature>
<feature type="transmembrane region" description="Helical" evidence="8">
    <location>
        <begin position="64"/>
        <end position="85"/>
    </location>
</feature>
<evidence type="ECO:0000259" key="9">
    <source>
        <dbReference type="PROSITE" id="PS50850"/>
    </source>
</evidence>
<dbReference type="OrthoDB" id="6133115at2759"/>